<reference evidence="1 2" key="1">
    <citation type="submission" date="2017-03" db="EMBL/GenBank/DDBJ databases">
        <title>Genome analysis of strain PAMC 26577.</title>
        <authorList>
            <person name="Oh H.-M."/>
            <person name="Yang J.-A."/>
        </authorList>
    </citation>
    <scope>NUCLEOTIDE SEQUENCE [LARGE SCALE GENOMIC DNA]</scope>
    <source>
        <strain evidence="1 2">PAMC 26577</strain>
    </source>
</reference>
<organism evidence="1 2">
    <name type="scientific">Caballeronia sordidicola</name>
    <name type="common">Burkholderia sordidicola</name>
    <dbReference type="NCBI Taxonomy" id="196367"/>
    <lineage>
        <taxon>Bacteria</taxon>
        <taxon>Pseudomonadati</taxon>
        <taxon>Pseudomonadota</taxon>
        <taxon>Betaproteobacteria</taxon>
        <taxon>Burkholderiales</taxon>
        <taxon>Burkholderiaceae</taxon>
        <taxon>Caballeronia</taxon>
    </lineage>
</organism>
<comment type="caution">
    <text evidence="1">The sequence shown here is derived from an EMBL/GenBank/DDBJ whole genome shotgun (WGS) entry which is preliminary data.</text>
</comment>
<protein>
    <submittedName>
        <fullName evidence="1">Uncharacterized protein</fullName>
    </submittedName>
</protein>
<evidence type="ECO:0000313" key="1">
    <source>
        <dbReference type="EMBL" id="OTP78501.1"/>
    </source>
</evidence>
<dbReference type="AlphaFoldDB" id="A0A242N4D0"/>
<accession>A0A242N4D0</accession>
<evidence type="ECO:0000313" key="2">
    <source>
        <dbReference type="Proteomes" id="UP000195221"/>
    </source>
</evidence>
<dbReference type="EMBL" id="NBTZ01000023">
    <property type="protein sequence ID" value="OTP78501.1"/>
    <property type="molecule type" value="Genomic_DNA"/>
</dbReference>
<name>A0A242N4D0_CABSO</name>
<gene>
    <name evidence="1" type="ORF">PAMC26577_04880</name>
</gene>
<dbReference type="Proteomes" id="UP000195221">
    <property type="component" value="Unassembled WGS sequence"/>
</dbReference>
<proteinExistence type="predicted"/>
<sequence length="40" mass="4484">MTGDFITDGFGRDPAASVPLASSYKYLNLRRRLGHLIFNL</sequence>